<evidence type="ECO:0000313" key="2">
    <source>
        <dbReference type="Proteomes" id="UP000596049"/>
    </source>
</evidence>
<sequence>MTILRERLSNEDGRYFKDRDDLDLKSLAPQLMELKSNTVKSYEDAREFDRFMPFIPIFIDEINTPAIAQFFLEYCVGLRNRVTATYTGYGS</sequence>
<dbReference type="EMBL" id="CP067341">
    <property type="protein sequence ID" value="QQP10676.1"/>
    <property type="molecule type" value="Genomic_DNA"/>
</dbReference>
<keyword evidence="2" id="KW-1185">Reference proteome</keyword>
<gene>
    <name evidence="1" type="ORF">FJQ98_15610</name>
</gene>
<proteinExistence type="predicted"/>
<reference evidence="1 2" key="1">
    <citation type="submission" date="2020-01" db="EMBL/GenBank/DDBJ databases">
        <authorList>
            <person name="Liu G."/>
            <person name="Liu B."/>
        </authorList>
    </citation>
    <scope>NUCLEOTIDE SEQUENCE [LARGE SCALE GENOMIC DNA]</scope>
    <source>
        <strain evidence="1 2">FJAT-51161</strain>
    </source>
</reference>
<name>A0ABX7AMH0_9BACI</name>
<accession>A0ABX7AMH0</accession>
<dbReference type="RefSeq" id="WP_143115082.1">
    <property type="nucleotide sequence ID" value="NZ_CP067341.1"/>
</dbReference>
<protein>
    <submittedName>
        <fullName evidence="1">Uncharacterized protein</fullName>
    </submittedName>
</protein>
<organism evidence="1 2">
    <name type="scientific">Lysinibacillus agricola</name>
    <dbReference type="NCBI Taxonomy" id="2590012"/>
    <lineage>
        <taxon>Bacteria</taxon>
        <taxon>Bacillati</taxon>
        <taxon>Bacillota</taxon>
        <taxon>Bacilli</taxon>
        <taxon>Bacillales</taxon>
        <taxon>Bacillaceae</taxon>
        <taxon>Lysinibacillus</taxon>
    </lineage>
</organism>
<evidence type="ECO:0000313" key="1">
    <source>
        <dbReference type="EMBL" id="QQP10676.1"/>
    </source>
</evidence>
<dbReference type="Proteomes" id="UP000596049">
    <property type="component" value="Chromosome"/>
</dbReference>